<evidence type="ECO:0000313" key="2">
    <source>
        <dbReference type="Proteomes" id="UP000029920"/>
    </source>
</evidence>
<proteinExistence type="predicted"/>
<name>A0A4U8UI71_9HELI</name>
<keyword evidence="2" id="KW-1185">Reference proteome</keyword>
<gene>
    <name evidence="1" type="ORF">LS72_002555</name>
</gene>
<reference evidence="1 2" key="1">
    <citation type="journal article" date="2014" name="Genome Announc.">
        <title>Draft genome sequences of eight enterohepatic helicobacter species isolated from both laboratory and wild rodents.</title>
        <authorList>
            <person name="Sheh A."/>
            <person name="Shen Z."/>
            <person name="Fox J.G."/>
        </authorList>
    </citation>
    <scope>NUCLEOTIDE SEQUENCE [LARGE SCALE GENOMIC DNA]</scope>
    <source>
        <strain evidence="1 2">MIT-03-7007</strain>
    </source>
</reference>
<comment type="caution">
    <text evidence="1">The sequence shown here is derived from an EMBL/GenBank/DDBJ whole genome shotgun (WGS) entry which is preliminary data.</text>
</comment>
<organism evidence="1 2">
    <name type="scientific">Helicobacter apodemus</name>
    <dbReference type="NCBI Taxonomy" id="135569"/>
    <lineage>
        <taxon>Bacteria</taxon>
        <taxon>Pseudomonadati</taxon>
        <taxon>Campylobacterota</taxon>
        <taxon>Epsilonproteobacteria</taxon>
        <taxon>Campylobacterales</taxon>
        <taxon>Helicobacteraceae</taxon>
        <taxon>Helicobacter</taxon>
    </lineage>
</organism>
<dbReference type="EMBL" id="JRPC02000005">
    <property type="protein sequence ID" value="TLE16524.1"/>
    <property type="molecule type" value="Genomic_DNA"/>
</dbReference>
<dbReference type="Proteomes" id="UP000029920">
    <property type="component" value="Unassembled WGS sequence"/>
</dbReference>
<accession>A0A4U8UI71</accession>
<dbReference type="AlphaFoldDB" id="A0A4U8UI71"/>
<protein>
    <submittedName>
        <fullName evidence="1">Uncharacterized protein</fullName>
    </submittedName>
</protein>
<evidence type="ECO:0000313" key="1">
    <source>
        <dbReference type="EMBL" id="TLE16524.1"/>
    </source>
</evidence>
<dbReference type="RefSeq" id="WP_034554015.1">
    <property type="nucleotide sequence ID" value="NZ_JRPC02000005.1"/>
</dbReference>
<sequence>MEILYAPTFREQRDTIHANCQCGYDIQILETLCNIQNSLKATKTHKILYLPHPKTPKNYHAIILNALKSPPG</sequence>